<evidence type="ECO:0000256" key="4">
    <source>
        <dbReference type="ARBA" id="ARBA00022989"/>
    </source>
</evidence>
<keyword evidence="4 6" id="KW-1133">Transmembrane helix</keyword>
<organism evidence="7 8">
    <name type="scientific">Stackebrandtia nassauensis (strain DSM 44728 / CIP 108903 / NRRL B-16338 / NBRC 102104 / LLR-40K-21)</name>
    <dbReference type="NCBI Taxonomy" id="446470"/>
    <lineage>
        <taxon>Bacteria</taxon>
        <taxon>Bacillati</taxon>
        <taxon>Actinomycetota</taxon>
        <taxon>Actinomycetes</taxon>
        <taxon>Glycomycetales</taxon>
        <taxon>Glycomycetaceae</taxon>
        <taxon>Stackebrandtia</taxon>
    </lineage>
</organism>
<protein>
    <submittedName>
        <fullName evidence="7">Lysine exporter protein (LYSE/YGGA)</fullName>
    </submittedName>
</protein>
<dbReference type="HOGENOM" id="CLU_079569_3_0_11"/>
<feature type="transmembrane region" description="Helical" evidence="6">
    <location>
        <begin position="148"/>
        <end position="166"/>
    </location>
</feature>
<dbReference type="PANTHER" id="PTHR30086:SF20">
    <property type="entry name" value="ARGININE EXPORTER PROTEIN ARGO-RELATED"/>
    <property type="match status" value="1"/>
</dbReference>
<dbReference type="Pfam" id="PF01810">
    <property type="entry name" value="LysE"/>
    <property type="match status" value="1"/>
</dbReference>
<evidence type="ECO:0000256" key="3">
    <source>
        <dbReference type="ARBA" id="ARBA00022692"/>
    </source>
</evidence>
<feature type="transmembrane region" description="Helical" evidence="6">
    <location>
        <begin position="40"/>
        <end position="65"/>
    </location>
</feature>
<dbReference type="AlphaFoldDB" id="D3Q261"/>
<evidence type="ECO:0000313" key="7">
    <source>
        <dbReference type="EMBL" id="ADD41928.1"/>
    </source>
</evidence>
<dbReference type="KEGG" id="sna:Snas_2238"/>
<evidence type="ECO:0000256" key="6">
    <source>
        <dbReference type="SAM" id="Phobius"/>
    </source>
</evidence>
<dbReference type="GO" id="GO:0005886">
    <property type="term" value="C:plasma membrane"/>
    <property type="evidence" value="ECO:0007669"/>
    <property type="project" value="UniProtKB-SubCell"/>
</dbReference>
<comment type="subcellular location">
    <subcellularLocation>
        <location evidence="1">Cell membrane</location>
        <topology evidence="1">Multi-pass membrane protein</topology>
    </subcellularLocation>
</comment>
<evidence type="ECO:0000256" key="1">
    <source>
        <dbReference type="ARBA" id="ARBA00004651"/>
    </source>
</evidence>
<sequence length="206" mass="21929">MSWHVILTFVLGLLPITLTPGTTATLVVQYVSLGGRRHGAAVLAGSITGLFAHATFATLGLSALIMASATAFTIVKYAGAAYLVGLGVYLMFTGARRHDDPQQSRIVPSVPKVYRHALIANILNPRAALIVLTLPAQVVTPDFTITQAAYTLVVVDAVMIVLWLGLWTQAIASAKRFGLFKKLAQQFSRFGGLLLIALGIRTAVSN</sequence>
<proteinExistence type="predicted"/>
<evidence type="ECO:0000256" key="5">
    <source>
        <dbReference type="ARBA" id="ARBA00023136"/>
    </source>
</evidence>
<dbReference type="STRING" id="446470.Snas_2238"/>
<dbReference type="OrthoDB" id="3175972at2"/>
<feature type="transmembrane region" description="Helical" evidence="6">
    <location>
        <begin position="71"/>
        <end position="92"/>
    </location>
</feature>
<dbReference type="InterPro" id="IPR001123">
    <property type="entry name" value="LeuE-type"/>
</dbReference>
<dbReference type="EMBL" id="CP001778">
    <property type="protein sequence ID" value="ADD41928.1"/>
    <property type="molecule type" value="Genomic_DNA"/>
</dbReference>
<keyword evidence="2" id="KW-1003">Cell membrane</keyword>
<feature type="transmembrane region" description="Helical" evidence="6">
    <location>
        <begin position="187"/>
        <end position="204"/>
    </location>
</feature>
<keyword evidence="3 6" id="KW-0812">Transmembrane</keyword>
<evidence type="ECO:0000313" key="8">
    <source>
        <dbReference type="Proteomes" id="UP000000844"/>
    </source>
</evidence>
<accession>D3Q261</accession>
<keyword evidence="8" id="KW-1185">Reference proteome</keyword>
<dbReference type="Proteomes" id="UP000000844">
    <property type="component" value="Chromosome"/>
</dbReference>
<dbReference type="RefSeq" id="WP_013017499.1">
    <property type="nucleotide sequence ID" value="NC_013947.1"/>
</dbReference>
<reference evidence="7 8" key="1">
    <citation type="journal article" date="2009" name="Stand. Genomic Sci.">
        <title>Complete genome sequence of Stackebrandtia nassauensis type strain (LLR-40K-21).</title>
        <authorList>
            <person name="Munk C."/>
            <person name="Lapidus A."/>
            <person name="Copeland A."/>
            <person name="Jando M."/>
            <person name="Mayilraj S."/>
            <person name="Glavina Del Rio T."/>
            <person name="Nolan M."/>
            <person name="Chen F."/>
            <person name="Lucas S."/>
            <person name="Tice H."/>
            <person name="Cheng J.F."/>
            <person name="Han C."/>
            <person name="Detter J.C."/>
            <person name="Bruce D."/>
            <person name="Goodwin L."/>
            <person name="Chain P."/>
            <person name="Pitluck S."/>
            <person name="Goker M."/>
            <person name="Ovchinikova G."/>
            <person name="Pati A."/>
            <person name="Ivanova N."/>
            <person name="Mavromatis K."/>
            <person name="Chen A."/>
            <person name="Palaniappan K."/>
            <person name="Land M."/>
            <person name="Hauser L."/>
            <person name="Chang Y.J."/>
            <person name="Jeffries C.D."/>
            <person name="Bristow J."/>
            <person name="Eisen J.A."/>
            <person name="Markowitz V."/>
            <person name="Hugenholtz P."/>
            <person name="Kyrpides N.C."/>
            <person name="Klenk H.P."/>
        </authorList>
    </citation>
    <scope>NUCLEOTIDE SEQUENCE [LARGE SCALE GENOMIC DNA]</scope>
    <source>
        <strain evidence="8">DSM 44728 / CIP 108903 / NRRL B-16338 / NBRC 102104 / LLR-40K-21</strain>
    </source>
</reference>
<dbReference type="eggNOG" id="COG1280">
    <property type="taxonomic scope" value="Bacteria"/>
</dbReference>
<evidence type="ECO:0000256" key="2">
    <source>
        <dbReference type="ARBA" id="ARBA00022475"/>
    </source>
</evidence>
<name>D3Q261_STANL</name>
<dbReference type="PANTHER" id="PTHR30086">
    <property type="entry name" value="ARGININE EXPORTER PROTEIN ARGO"/>
    <property type="match status" value="1"/>
</dbReference>
<feature type="transmembrane region" description="Helical" evidence="6">
    <location>
        <begin position="6"/>
        <end position="28"/>
    </location>
</feature>
<keyword evidence="5 6" id="KW-0472">Membrane</keyword>
<dbReference type="GO" id="GO:0015171">
    <property type="term" value="F:amino acid transmembrane transporter activity"/>
    <property type="evidence" value="ECO:0007669"/>
    <property type="project" value="TreeGrafter"/>
</dbReference>
<gene>
    <name evidence="7" type="ordered locus">Snas_2238</name>
</gene>